<dbReference type="PANTHER" id="PTHR21541:SF3">
    <property type="entry name" value="STRUCTURE-SPECIFIC ENDONUCLEASE SUBUNIT SLX4"/>
    <property type="match status" value="1"/>
</dbReference>
<evidence type="ECO:0000313" key="3">
    <source>
        <dbReference type="Proteomes" id="UP000076408"/>
    </source>
</evidence>
<feature type="compositionally biased region" description="Basic and acidic residues" evidence="1">
    <location>
        <begin position="398"/>
        <end position="417"/>
    </location>
</feature>
<dbReference type="PANTHER" id="PTHR21541">
    <property type="entry name" value="BTB POZ DOMAIN CONTAINING 12"/>
    <property type="match status" value="1"/>
</dbReference>
<proteinExistence type="predicted"/>
<dbReference type="AlphaFoldDB" id="A0A182XZ47"/>
<feature type="region of interest" description="Disordered" evidence="1">
    <location>
        <begin position="133"/>
        <end position="189"/>
    </location>
</feature>
<feature type="compositionally biased region" description="Basic and acidic residues" evidence="1">
    <location>
        <begin position="993"/>
        <end position="1007"/>
    </location>
</feature>
<feature type="region of interest" description="Disordered" evidence="1">
    <location>
        <begin position="83"/>
        <end position="121"/>
    </location>
</feature>
<feature type="compositionally biased region" description="Basic residues" evidence="1">
    <location>
        <begin position="168"/>
        <end position="182"/>
    </location>
</feature>
<dbReference type="STRING" id="30069.A0A182XZ47"/>
<evidence type="ECO:0000313" key="2">
    <source>
        <dbReference type="EnsemblMetazoa" id="ASTEI01483-PA"/>
    </source>
</evidence>
<dbReference type="EnsemblMetazoa" id="ASTEI01483-RA">
    <property type="protein sequence ID" value="ASTEI01483-PA"/>
    <property type="gene ID" value="ASTEI01483"/>
</dbReference>
<accession>A0A182XZ47</accession>
<reference evidence="2" key="2">
    <citation type="submission" date="2020-05" db="UniProtKB">
        <authorList>
            <consortium name="EnsemblMetazoa"/>
        </authorList>
    </citation>
    <scope>IDENTIFICATION</scope>
    <source>
        <strain evidence="2">Indian</strain>
    </source>
</reference>
<dbReference type="CDD" id="cd22999">
    <property type="entry name" value="SAP_SLX4"/>
    <property type="match status" value="1"/>
</dbReference>
<dbReference type="OMA" id="YSIWKAN"/>
<evidence type="ECO:0008006" key="4">
    <source>
        <dbReference type="Google" id="ProtNLM"/>
    </source>
</evidence>
<evidence type="ECO:0000256" key="1">
    <source>
        <dbReference type="SAM" id="MobiDB-lite"/>
    </source>
</evidence>
<dbReference type="Proteomes" id="UP000076408">
    <property type="component" value="Unassembled WGS sequence"/>
</dbReference>
<keyword evidence="3" id="KW-1185">Reference proteome</keyword>
<feature type="region of interest" description="Disordered" evidence="1">
    <location>
        <begin position="230"/>
        <end position="262"/>
    </location>
</feature>
<reference evidence="3" key="1">
    <citation type="journal article" date="2014" name="Genome Biol.">
        <title>Genome analysis of a major urban malaria vector mosquito, Anopheles stephensi.</title>
        <authorList>
            <person name="Jiang X."/>
            <person name="Peery A."/>
            <person name="Hall A.B."/>
            <person name="Sharma A."/>
            <person name="Chen X.G."/>
            <person name="Waterhouse R.M."/>
            <person name="Komissarov A."/>
            <person name="Riehle M.M."/>
            <person name="Shouche Y."/>
            <person name="Sharakhova M.V."/>
            <person name="Lawson D."/>
            <person name="Pakpour N."/>
            <person name="Arensburger P."/>
            <person name="Davidson V.L."/>
            <person name="Eiglmeier K."/>
            <person name="Emrich S."/>
            <person name="George P."/>
            <person name="Kennedy R.C."/>
            <person name="Mane S.P."/>
            <person name="Maslen G."/>
            <person name="Oringanje C."/>
            <person name="Qi Y."/>
            <person name="Settlage R."/>
            <person name="Tojo M."/>
            <person name="Tubio J.M."/>
            <person name="Unger M.F."/>
            <person name="Wang B."/>
            <person name="Vernick K.D."/>
            <person name="Ribeiro J.M."/>
            <person name="James A.A."/>
            <person name="Michel K."/>
            <person name="Riehle M.A."/>
            <person name="Luckhart S."/>
            <person name="Sharakhov I.V."/>
            <person name="Tu Z."/>
        </authorList>
    </citation>
    <scope>NUCLEOTIDE SEQUENCE [LARGE SCALE GENOMIC DNA]</scope>
    <source>
        <strain evidence="3">Indian</strain>
    </source>
</reference>
<dbReference type="VEuPathDB" id="VectorBase:ASTEI01483"/>
<feature type="region of interest" description="Disordered" evidence="1">
    <location>
        <begin position="398"/>
        <end position="435"/>
    </location>
</feature>
<feature type="region of interest" description="Disordered" evidence="1">
    <location>
        <begin position="970"/>
        <end position="1008"/>
    </location>
</feature>
<dbReference type="GO" id="GO:0000712">
    <property type="term" value="P:resolution of meiotic recombination intermediates"/>
    <property type="evidence" value="ECO:0007669"/>
    <property type="project" value="TreeGrafter"/>
</dbReference>
<dbReference type="VEuPathDB" id="VectorBase:ASTEI20_033555"/>
<dbReference type="VEuPathDB" id="VectorBase:ASTE002313"/>
<dbReference type="GO" id="GO:0033557">
    <property type="term" value="C:Slx1-Slx4 complex"/>
    <property type="evidence" value="ECO:0007669"/>
    <property type="project" value="TreeGrafter"/>
</dbReference>
<protein>
    <recommendedName>
        <fullName evidence="4">Structure-specific endonuclease subunit SLX4</fullName>
    </recommendedName>
</protein>
<sequence length="1151" mass="127511">MSKRLKFAKLRLAKPNDVGAPPPGVVPAESIKYTLPRELNGSVLISLLLLFSTNSTVSGKTSKYFTNGVENPCAEEETFIMIHSEDSGEDNQPTKEQSSRRRPQKSPNACPSDGPKLPKLRKKACDGNALISNFLHSQPHQTVEEGEDDFEESKSRKGSQTKQTKVQRAAKKTTTKAPKRSKNQSDIRKVFKKYKNDHEVLHELLKEHSASEQIDPEQLQIALAMSRSLADQEECSSNPTTSGEALGTDCSAASSSGSSEERRIVSIRTTLEQFGFRCKNSYTDYDLNVIFGSASTKNVKRIKHKRATNLLPRSSEELAAFIDSQAKKLFPLEMREMNEGQSTSRVWDSIQSHLNNLFWIAQTELPSEQLMEKYYVPELLEVNPAPVGCMLKDWSKIPGRESTPDRENGAKPVEDTCTRMNSPDLFNDSETGDNAEDCDPIEVQLLSGPFVEKTDQTENEDRNAALADNVVVILSSNESGGVKLAEDAGVLQDDANEQCIDAKQQAMESSNPSTCETDQIPVEEEIVKERTEVVELDDNTEEDEDKFVTASEMSQCPPPAFHRSSENIFDDSDPNPMVSFEVYSSEEEKISAASQVPVGTTSSNGDVATTNKASGDMVQKEQSGKCNKLEQNDGNCLNMPVGEETVEKDRNSCARDEVRFSAEKDLSFHRLAIKVRLSEAMEGMASTVETVDLIEDAPAIDKPAPNLEEMGVNRPTETQCSQLNGTQDDDVLYISDDEVNYSIRGESSRIPARGAESADEEDSDQPREDPDMTIHYHVVEPFEQSRESLNVSPPTSECVLPAEEEPEIAIISSNDDETIVGGINHGENTFAYLDHLVKEFNLPPLKSKQSIKNGLSKSEIGRSNSQPIVASATLSPKESNQAIVLESFGTEVTGEKEENTETHRDVGKVSSNHVPEISDELCNYLHNYEEPNFDDHAIEAEMIASQSPLISNVSAGGKVLGRVKSCTQFDSPSNHTALKRTVSETRLPSSSTPHEKDASKQSKRDNFGNKFNELESATVGMAPTEYVISTSPENQKPPAYEDMSTPEIERELFKYGLKALQRSKAIRVLNYLFDAMHPYVMLVERENERNVPVAPKEHARCTAEETTEQQQKQISTPCSSIALKTPRKCAFKLDLTVTDCFLPSKPRKKVQ</sequence>
<name>A0A182XZ47_ANOST</name>
<organism evidence="2 3">
    <name type="scientific">Anopheles stephensi</name>
    <name type="common">Indo-Pakistan malaria mosquito</name>
    <dbReference type="NCBI Taxonomy" id="30069"/>
    <lineage>
        <taxon>Eukaryota</taxon>
        <taxon>Metazoa</taxon>
        <taxon>Ecdysozoa</taxon>
        <taxon>Arthropoda</taxon>
        <taxon>Hexapoda</taxon>
        <taxon>Insecta</taxon>
        <taxon>Pterygota</taxon>
        <taxon>Neoptera</taxon>
        <taxon>Endopterygota</taxon>
        <taxon>Diptera</taxon>
        <taxon>Nematocera</taxon>
        <taxon>Culicoidea</taxon>
        <taxon>Culicidae</taxon>
        <taxon>Anophelinae</taxon>
        <taxon>Anopheles</taxon>
    </lineage>
</organism>
<feature type="region of interest" description="Disordered" evidence="1">
    <location>
        <begin position="743"/>
        <end position="770"/>
    </location>
</feature>